<evidence type="ECO:0000256" key="1">
    <source>
        <dbReference type="SAM" id="MobiDB-lite"/>
    </source>
</evidence>
<gene>
    <name evidence="3 4" type="primary">LOC103593138</name>
</gene>
<dbReference type="RefSeq" id="XP_008574293.1">
    <property type="nucleotide sequence ID" value="XM_008576071.1"/>
</dbReference>
<dbReference type="GeneID" id="103593138"/>
<feature type="compositionally biased region" description="Basic and acidic residues" evidence="1">
    <location>
        <begin position="147"/>
        <end position="163"/>
    </location>
</feature>
<keyword evidence="2" id="KW-1185">Reference proteome</keyword>
<dbReference type="PANTHER" id="PTHR16270">
    <property type="entry name" value="HYPOTHETICAL LOC287798"/>
    <property type="match status" value="1"/>
</dbReference>
<evidence type="ECO:0000313" key="2">
    <source>
        <dbReference type="Proteomes" id="UP000694923"/>
    </source>
</evidence>
<organism evidence="2 3">
    <name type="scientific">Galeopterus variegatus</name>
    <name type="common">Malayan flying lemur</name>
    <name type="synonym">Cynocephalus variegatus</name>
    <dbReference type="NCBI Taxonomy" id="482537"/>
    <lineage>
        <taxon>Eukaryota</taxon>
        <taxon>Metazoa</taxon>
        <taxon>Chordata</taxon>
        <taxon>Craniata</taxon>
        <taxon>Vertebrata</taxon>
        <taxon>Euteleostomi</taxon>
        <taxon>Mammalia</taxon>
        <taxon>Eutheria</taxon>
        <taxon>Euarchontoglires</taxon>
        <taxon>Dermoptera</taxon>
        <taxon>Cynocephalidae</taxon>
        <taxon>Galeopterus</taxon>
    </lineage>
</organism>
<feature type="compositionally biased region" description="Polar residues" evidence="1">
    <location>
        <begin position="180"/>
        <end position="203"/>
    </location>
</feature>
<dbReference type="Proteomes" id="UP000694923">
    <property type="component" value="Unplaced"/>
</dbReference>
<evidence type="ECO:0000313" key="4">
    <source>
        <dbReference type="RefSeq" id="XP_008574293.1"/>
    </source>
</evidence>
<dbReference type="PANTHER" id="PTHR16270:SF5">
    <property type="entry name" value="HYPOTHETICAL LOC287798"/>
    <property type="match status" value="1"/>
</dbReference>
<accession>A0ABM0R100</accession>
<evidence type="ECO:0000313" key="3">
    <source>
        <dbReference type="RefSeq" id="XP_008574291.1"/>
    </source>
</evidence>
<feature type="region of interest" description="Disordered" evidence="1">
    <location>
        <begin position="131"/>
        <end position="262"/>
    </location>
</feature>
<reference evidence="3 4" key="1">
    <citation type="submission" date="2025-05" db="UniProtKB">
        <authorList>
            <consortium name="RefSeq"/>
        </authorList>
    </citation>
    <scope>IDENTIFICATION</scope>
</reference>
<name>A0ABM0R100_GALVR</name>
<proteinExistence type="predicted"/>
<dbReference type="RefSeq" id="XP_008574291.1">
    <property type="nucleotide sequence ID" value="XM_008576069.1"/>
</dbReference>
<sequence>MSDIPPRMEVCPYCKKPFKRLKSHLPYCKMIGPTIPADQKVYRSKPATLPRAKKMKEPMKDVIKAKGRELETESDERNTKLIRDKPEQTNKSFPLLAVGLETSSTKKADKDIKNQIQLSFKMSKKIEPKITFHGETKSQCHASENTSPKRELAKDLPKSKESRCTPSGTEASLLVGSMEPSLSNQDRKNSSAIPNDVQTTSVNLKLDKTDPQRQGPLGKLLDSPTGDFHSSSKNLRDEVKRVSTPLSSNESGSKVRDHLSEVPTDLRVTETKEKNTEPLILGLKISPLGKIQVKENQEEGLSLRVEACGSSRNAQKIVSATEMQEWTFMHHVPKNLSTDEATTEKKSQGEGAHFNLFTPRETAYNKFLPVSQSSNQSLASLAIKFLQEEKAQVCSHNPIPDKKAFMESKRQASVEPKSGCESQALHAGCQRSSHSAQHYVSKNPFVNHVAVADRKTLPSSMGLEWFPELYPGYLALGVLPGKPLYWNAEPQKLQLIGPQGGRQVPLLERSSTDKRSLEPPTRLTTSNFSLMRLLGAVQKGWIRGSTAIKKSGVGGITVFLTGSFIFCCSWSFRHLKYNLKLSAVNPDLAGGKRGAVAARSD</sequence>
<protein>
    <submittedName>
        <fullName evidence="3 4">Uncharacterized protein C17orf80 homolog isoform X1</fullName>
    </submittedName>
</protein>
<dbReference type="InterPro" id="IPR037694">
    <property type="entry name" value="MTNAP1"/>
</dbReference>